<evidence type="ECO:0000313" key="3">
    <source>
        <dbReference type="Proteomes" id="UP001500542"/>
    </source>
</evidence>
<dbReference type="PANTHER" id="PTHR43138">
    <property type="entry name" value="ACETYLTRANSFERASE, GNAT FAMILY"/>
    <property type="match status" value="1"/>
</dbReference>
<name>A0ABN1RN77_9ACTN</name>
<dbReference type="InterPro" id="IPR016181">
    <property type="entry name" value="Acyl_CoA_acyltransferase"/>
</dbReference>
<dbReference type="InterPro" id="IPR000182">
    <property type="entry name" value="GNAT_dom"/>
</dbReference>
<dbReference type="CDD" id="cd04301">
    <property type="entry name" value="NAT_SF"/>
    <property type="match status" value="1"/>
</dbReference>
<reference evidence="2 3" key="1">
    <citation type="journal article" date="2019" name="Int. J. Syst. Evol. Microbiol.">
        <title>The Global Catalogue of Microorganisms (GCM) 10K type strain sequencing project: providing services to taxonomists for standard genome sequencing and annotation.</title>
        <authorList>
            <consortium name="The Broad Institute Genomics Platform"/>
            <consortium name="The Broad Institute Genome Sequencing Center for Infectious Disease"/>
            <person name="Wu L."/>
            <person name="Ma J."/>
        </authorList>
    </citation>
    <scope>NUCLEOTIDE SEQUENCE [LARGE SCALE GENOMIC DNA]</scope>
    <source>
        <strain evidence="2 3">JCM 10977</strain>
    </source>
</reference>
<keyword evidence="3" id="KW-1185">Reference proteome</keyword>
<dbReference type="PROSITE" id="PS51186">
    <property type="entry name" value="GNAT"/>
    <property type="match status" value="1"/>
</dbReference>
<dbReference type="Proteomes" id="UP001500542">
    <property type="component" value="Unassembled WGS sequence"/>
</dbReference>
<dbReference type="PANTHER" id="PTHR43138:SF1">
    <property type="entry name" value="N-ACETYLTRANSFERASE ACA1"/>
    <property type="match status" value="1"/>
</dbReference>
<dbReference type="InterPro" id="IPR052742">
    <property type="entry name" value="Mito_N-acetyltransferase"/>
</dbReference>
<accession>A0ABN1RN77</accession>
<comment type="caution">
    <text evidence="2">The sequence shown here is derived from an EMBL/GenBank/DDBJ whole genome shotgun (WGS) entry which is preliminary data.</text>
</comment>
<dbReference type="EMBL" id="BAAAHK010000021">
    <property type="protein sequence ID" value="GAA0960400.1"/>
    <property type="molecule type" value="Genomic_DNA"/>
</dbReference>
<feature type="domain" description="N-acetyltransferase" evidence="1">
    <location>
        <begin position="1"/>
        <end position="166"/>
    </location>
</feature>
<protein>
    <submittedName>
        <fullName evidence="2">GNAT family N-acetyltransferase</fullName>
    </submittedName>
</protein>
<evidence type="ECO:0000259" key="1">
    <source>
        <dbReference type="PROSITE" id="PS51186"/>
    </source>
</evidence>
<dbReference type="SUPFAM" id="SSF55729">
    <property type="entry name" value="Acyl-CoA N-acyltransferases (Nat)"/>
    <property type="match status" value="1"/>
</dbReference>
<dbReference type="Gene3D" id="3.40.630.30">
    <property type="match status" value="1"/>
</dbReference>
<gene>
    <name evidence="2" type="ORF">GCM10009554_75440</name>
</gene>
<proteinExistence type="predicted"/>
<organism evidence="2 3">
    <name type="scientific">Kribbella koreensis</name>
    <dbReference type="NCBI Taxonomy" id="57909"/>
    <lineage>
        <taxon>Bacteria</taxon>
        <taxon>Bacillati</taxon>
        <taxon>Actinomycetota</taxon>
        <taxon>Actinomycetes</taxon>
        <taxon>Propionibacteriales</taxon>
        <taxon>Kribbellaceae</taxon>
        <taxon>Kribbella</taxon>
    </lineage>
</organism>
<dbReference type="Pfam" id="PF00583">
    <property type="entry name" value="Acetyltransf_1"/>
    <property type="match status" value="1"/>
</dbReference>
<evidence type="ECO:0000313" key="2">
    <source>
        <dbReference type="EMBL" id="GAA0960400.1"/>
    </source>
</evidence>
<dbReference type="RefSeq" id="WP_343982061.1">
    <property type="nucleotide sequence ID" value="NZ_BAAAHK010000021.1"/>
</dbReference>
<sequence length="170" mass="18593">MEIREAVAQDWDAIWPFFRDIITARETYTYDPELTFEQAQAIWMSPSSSLPARTTVAIDAEGKVLGSANMYPNRPGPGAHVASASFMVDAAARGQGVGRALCQDMIDWAGRSGFRSIQFNAVVESNTAAVRLWQSLGFEIVGTVPEAFLSPAHGYVGLHVMHRPLRKPAL</sequence>